<dbReference type="AlphaFoldDB" id="A0A0C9YYJ6"/>
<organism evidence="1 2">
    <name type="scientific">Pisolithus microcarpus 441</name>
    <dbReference type="NCBI Taxonomy" id="765257"/>
    <lineage>
        <taxon>Eukaryota</taxon>
        <taxon>Fungi</taxon>
        <taxon>Dikarya</taxon>
        <taxon>Basidiomycota</taxon>
        <taxon>Agaricomycotina</taxon>
        <taxon>Agaricomycetes</taxon>
        <taxon>Agaricomycetidae</taxon>
        <taxon>Boletales</taxon>
        <taxon>Sclerodermatineae</taxon>
        <taxon>Pisolithaceae</taxon>
        <taxon>Pisolithus</taxon>
    </lineage>
</organism>
<keyword evidence="2" id="KW-1185">Reference proteome</keyword>
<evidence type="ECO:0000313" key="2">
    <source>
        <dbReference type="Proteomes" id="UP000054018"/>
    </source>
</evidence>
<dbReference type="HOGENOM" id="CLU_2929091_0_0_1"/>
<reference evidence="1 2" key="1">
    <citation type="submission" date="2014-04" db="EMBL/GenBank/DDBJ databases">
        <authorList>
            <consortium name="DOE Joint Genome Institute"/>
            <person name="Kuo A."/>
            <person name="Kohler A."/>
            <person name="Costa M.D."/>
            <person name="Nagy L.G."/>
            <person name="Floudas D."/>
            <person name="Copeland A."/>
            <person name="Barry K.W."/>
            <person name="Cichocki N."/>
            <person name="Veneault-Fourrey C."/>
            <person name="LaButti K."/>
            <person name="Lindquist E.A."/>
            <person name="Lipzen A."/>
            <person name="Lundell T."/>
            <person name="Morin E."/>
            <person name="Murat C."/>
            <person name="Sun H."/>
            <person name="Tunlid A."/>
            <person name="Henrissat B."/>
            <person name="Grigoriev I.V."/>
            <person name="Hibbett D.S."/>
            <person name="Martin F."/>
            <person name="Nordberg H.P."/>
            <person name="Cantor M.N."/>
            <person name="Hua S.X."/>
        </authorList>
    </citation>
    <scope>NUCLEOTIDE SEQUENCE [LARGE SCALE GENOMIC DNA]</scope>
    <source>
        <strain evidence="1 2">441</strain>
    </source>
</reference>
<name>A0A0C9YYJ6_9AGAM</name>
<accession>A0A0C9YYJ6</accession>
<dbReference type="EMBL" id="KN833746">
    <property type="protein sequence ID" value="KIK21846.1"/>
    <property type="molecule type" value="Genomic_DNA"/>
</dbReference>
<sequence length="61" mass="7201">MASDHSTRHSLDDVGDRVWDVHGRVIEAEAKSTHDSGLLSKSLWDLLTRRWMKRRRMRRVS</sequence>
<dbReference type="Proteomes" id="UP000054018">
    <property type="component" value="Unassembled WGS sequence"/>
</dbReference>
<reference evidence="2" key="2">
    <citation type="submission" date="2015-01" db="EMBL/GenBank/DDBJ databases">
        <title>Evolutionary Origins and Diversification of the Mycorrhizal Mutualists.</title>
        <authorList>
            <consortium name="DOE Joint Genome Institute"/>
            <consortium name="Mycorrhizal Genomics Consortium"/>
            <person name="Kohler A."/>
            <person name="Kuo A."/>
            <person name="Nagy L.G."/>
            <person name="Floudas D."/>
            <person name="Copeland A."/>
            <person name="Barry K.W."/>
            <person name="Cichocki N."/>
            <person name="Veneault-Fourrey C."/>
            <person name="LaButti K."/>
            <person name="Lindquist E.A."/>
            <person name="Lipzen A."/>
            <person name="Lundell T."/>
            <person name="Morin E."/>
            <person name="Murat C."/>
            <person name="Riley R."/>
            <person name="Ohm R."/>
            <person name="Sun H."/>
            <person name="Tunlid A."/>
            <person name="Henrissat B."/>
            <person name="Grigoriev I.V."/>
            <person name="Hibbett D.S."/>
            <person name="Martin F."/>
        </authorList>
    </citation>
    <scope>NUCLEOTIDE SEQUENCE [LARGE SCALE GENOMIC DNA]</scope>
    <source>
        <strain evidence="2">441</strain>
    </source>
</reference>
<proteinExistence type="predicted"/>
<protein>
    <submittedName>
        <fullName evidence="1">Uncharacterized protein</fullName>
    </submittedName>
</protein>
<feature type="non-terminal residue" evidence="1">
    <location>
        <position position="61"/>
    </location>
</feature>
<gene>
    <name evidence="1" type="ORF">PISMIDRAFT_680977</name>
</gene>
<evidence type="ECO:0000313" key="1">
    <source>
        <dbReference type="EMBL" id="KIK21846.1"/>
    </source>
</evidence>